<proteinExistence type="predicted"/>
<evidence type="ECO:0000313" key="3">
    <source>
        <dbReference type="Proteomes" id="UP000265160"/>
    </source>
</evidence>
<dbReference type="STRING" id="106582.ENSMZEP00005001655"/>
<sequence length="80" mass="8931">KETLEKKQHTDLSADLAESIKDGCCLSPALFALYIEPLAQYIRQSADLKGVLVSKIEQRIGLFADDIIIYLQDPDTVVDH</sequence>
<evidence type="ECO:0000259" key="1">
    <source>
        <dbReference type="Pfam" id="PF00078"/>
    </source>
</evidence>
<dbReference type="AlphaFoldDB" id="A0A3P9AVB1"/>
<name>A0A3P9AVB1_9CICH</name>
<reference evidence="2 3" key="1">
    <citation type="journal article" date="2014" name="Nature">
        <title>The genomic substrate for adaptive radiation in African cichlid fish.</title>
        <authorList>
            <person name="Brawand D."/>
            <person name="Wagner C.E."/>
            <person name="Li Y.I."/>
            <person name="Malinsky M."/>
            <person name="Keller I."/>
            <person name="Fan S."/>
            <person name="Simakov O."/>
            <person name="Ng A.Y."/>
            <person name="Lim Z.W."/>
            <person name="Bezault E."/>
            <person name="Turner-Maier J."/>
            <person name="Johnson J."/>
            <person name="Alcazar R."/>
            <person name="Noh H.J."/>
            <person name="Russell P."/>
            <person name="Aken B."/>
            <person name="Alfoldi J."/>
            <person name="Amemiya C."/>
            <person name="Azzouzi N."/>
            <person name="Baroiller J.F."/>
            <person name="Barloy-Hubler F."/>
            <person name="Berlin A."/>
            <person name="Bloomquist R."/>
            <person name="Carleton K.L."/>
            <person name="Conte M.A."/>
            <person name="D'Cotta H."/>
            <person name="Eshel O."/>
            <person name="Gaffney L."/>
            <person name="Galibert F."/>
            <person name="Gante H.F."/>
            <person name="Gnerre S."/>
            <person name="Greuter L."/>
            <person name="Guyon R."/>
            <person name="Haddad N.S."/>
            <person name="Haerty W."/>
            <person name="Harris R.M."/>
            <person name="Hofmann H.A."/>
            <person name="Hourlier T."/>
            <person name="Hulata G."/>
            <person name="Jaffe D.B."/>
            <person name="Lara M."/>
            <person name="Lee A.P."/>
            <person name="MacCallum I."/>
            <person name="Mwaiko S."/>
            <person name="Nikaido M."/>
            <person name="Nishihara H."/>
            <person name="Ozouf-Costaz C."/>
            <person name="Penman D.J."/>
            <person name="Przybylski D."/>
            <person name="Rakotomanga M."/>
            <person name="Renn S.C.P."/>
            <person name="Ribeiro F.J."/>
            <person name="Ron M."/>
            <person name="Salzburger W."/>
            <person name="Sanchez-Pulido L."/>
            <person name="Santos M.E."/>
            <person name="Searle S."/>
            <person name="Sharpe T."/>
            <person name="Swofford R."/>
            <person name="Tan F.J."/>
            <person name="Williams L."/>
            <person name="Young S."/>
            <person name="Yin S."/>
            <person name="Okada N."/>
            <person name="Kocher T.D."/>
            <person name="Miska E.A."/>
            <person name="Lander E.S."/>
            <person name="Venkatesh B."/>
            <person name="Fernald R.D."/>
            <person name="Meyer A."/>
            <person name="Ponting C.P."/>
            <person name="Streelman J.T."/>
            <person name="Lindblad-Toh K."/>
            <person name="Seehausen O."/>
            <person name="Di Palma F."/>
        </authorList>
    </citation>
    <scope>NUCLEOTIDE SEQUENCE</scope>
</reference>
<dbReference type="GeneTree" id="ENSGT01110000268192"/>
<organism evidence="2 3">
    <name type="scientific">Maylandia zebra</name>
    <name type="common">zebra mbuna</name>
    <dbReference type="NCBI Taxonomy" id="106582"/>
    <lineage>
        <taxon>Eukaryota</taxon>
        <taxon>Metazoa</taxon>
        <taxon>Chordata</taxon>
        <taxon>Craniata</taxon>
        <taxon>Vertebrata</taxon>
        <taxon>Euteleostomi</taxon>
        <taxon>Actinopterygii</taxon>
        <taxon>Neopterygii</taxon>
        <taxon>Teleostei</taxon>
        <taxon>Neoteleostei</taxon>
        <taxon>Acanthomorphata</taxon>
        <taxon>Ovalentaria</taxon>
        <taxon>Cichlomorphae</taxon>
        <taxon>Cichliformes</taxon>
        <taxon>Cichlidae</taxon>
        <taxon>African cichlids</taxon>
        <taxon>Pseudocrenilabrinae</taxon>
        <taxon>Haplochromini</taxon>
        <taxon>Maylandia</taxon>
        <taxon>Maylandia zebra complex</taxon>
    </lineage>
</organism>
<evidence type="ECO:0000313" key="2">
    <source>
        <dbReference type="Ensembl" id="ENSMZEP00005001655.1"/>
    </source>
</evidence>
<feature type="domain" description="Reverse transcriptase" evidence="1">
    <location>
        <begin position="20"/>
        <end position="76"/>
    </location>
</feature>
<reference evidence="2" key="3">
    <citation type="submission" date="2025-09" db="UniProtKB">
        <authorList>
            <consortium name="Ensembl"/>
        </authorList>
    </citation>
    <scope>IDENTIFICATION</scope>
</reference>
<dbReference type="Proteomes" id="UP000265160">
    <property type="component" value="LG22"/>
</dbReference>
<reference evidence="2" key="2">
    <citation type="submission" date="2025-08" db="UniProtKB">
        <authorList>
            <consortium name="Ensembl"/>
        </authorList>
    </citation>
    <scope>IDENTIFICATION</scope>
</reference>
<protein>
    <recommendedName>
        <fullName evidence="1">Reverse transcriptase domain-containing protein</fullName>
    </recommendedName>
</protein>
<dbReference type="Ensembl" id="ENSMZET00005001748.1">
    <property type="protein sequence ID" value="ENSMZEP00005001655.1"/>
    <property type="gene ID" value="ENSMZEG00005001356.1"/>
</dbReference>
<keyword evidence="3" id="KW-1185">Reference proteome</keyword>
<dbReference type="InterPro" id="IPR000477">
    <property type="entry name" value="RT_dom"/>
</dbReference>
<dbReference type="Pfam" id="PF00078">
    <property type="entry name" value="RVT_1"/>
    <property type="match status" value="1"/>
</dbReference>
<accession>A0A3P9AVB1</accession>